<feature type="region of interest" description="Disordered" evidence="1">
    <location>
        <begin position="133"/>
        <end position="169"/>
    </location>
</feature>
<accession>A0ABQ3PGW3</accession>
<evidence type="ECO:0000256" key="1">
    <source>
        <dbReference type="SAM" id="MobiDB-lite"/>
    </source>
</evidence>
<feature type="compositionally biased region" description="Basic and acidic residues" evidence="1">
    <location>
        <begin position="146"/>
        <end position="169"/>
    </location>
</feature>
<keyword evidence="3" id="KW-1185">Reference proteome</keyword>
<organism evidence="2 3">
    <name type="scientific">Streptomyces hydrogenans</name>
    <dbReference type="NCBI Taxonomy" id="1873719"/>
    <lineage>
        <taxon>Bacteria</taxon>
        <taxon>Bacillati</taxon>
        <taxon>Actinomycetota</taxon>
        <taxon>Actinomycetes</taxon>
        <taxon>Kitasatosporales</taxon>
        <taxon>Streptomycetaceae</taxon>
        <taxon>Streptomyces</taxon>
    </lineage>
</organism>
<reference evidence="2" key="1">
    <citation type="submission" date="2024-05" db="EMBL/GenBank/DDBJ databases">
        <title>Whole genome shotgun sequence of Streptomyces hydrogenans NBRC 13475.</title>
        <authorList>
            <person name="Komaki H."/>
            <person name="Tamura T."/>
        </authorList>
    </citation>
    <scope>NUCLEOTIDE SEQUENCE</scope>
    <source>
        <strain evidence="2">NBRC 13475</strain>
    </source>
</reference>
<gene>
    <name evidence="2" type="ORF">Shyd_56350</name>
</gene>
<evidence type="ECO:0000313" key="3">
    <source>
        <dbReference type="Proteomes" id="UP001052739"/>
    </source>
</evidence>
<dbReference type="EMBL" id="BNDW01000046">
    <property type="protein sequence ID" value="GHI24264.1"/>
    <property type="molecule type" value="Genomic_DNA"/>
</dbReference>
<sequence length="169" mass="18197">MFGKLEGVLVVVGTVQGGLVAEVPAVPASALVGAVQTGRPFGFCATVFEQRELVQGGLLLLGGVMRVWSFWVLLPGTWYARKWAFVWPRATKAAGSAIAGPPLTAGAEAGPWGRRQRPPPWVEALIPFECAVGDVRPPGSGEAEEGPVRGRPAERRFHLQKDHERPVRR</sequence>
<name>A0ABQ3PGW3_9ACTN</name>
<protein>
    <submittedName>
        <fullName evidence="2">Uncharacterized protein</fullName>
    </submittedName>
</protein>
<evidence type="ECO:0000313" key="2">
    <source>
        <dbReference type="EMBL" id="GHI24264.1"/>
    </source>
</evidence>
<comment type="caution">
    <text evidence="2">The sequence shown here is derived from an EMBL/GenBank/DDBJ whole genome shotgun (WGS) entry which is preliminary data.</text>
</comment>
<dbReference type="Proteomes" id="UP001052739">
    <property type="component" value="Unassembled WGS sequence"/>
</dbReference>
<proteinExistence type="predicted"/>